<evidence type="ECO:0000313" key="3">
    <source>
        <dbReference type="Proteomes" id="UP000756921"/>
    </source>
</evidence>
<dbReference type="SMART" id="SM00256">
    <property type="entry name" value="FBOX"/>
    <property type="match status" value="1"/>
</dbReference>
<sequence>MNPYMSDNLGLDLLPAEVTHLVASFLPFSSILALCFVNRRLYTACYDSAVFKRSAIDALHEDRYTSLVELQKCDCQGCAWRQIEALDQESLSSETTTEVASDEEWYPEPEEELQQEEEWDCDDWRPSIIQHRARPSREWLMSWPSSDVFNHLPASDSARIACAVERAQKLFNVSLAHQLRDLSQRWTRGRCVEWLPHLITLRHVSSLELKPWTLQRLLFAPDVSWWNGDQATKNPCTSEYIAAAFCMLTLTLMWMEAKPSILKDSPVEQDNIREQFCLPGPNDYCVWERMDWLLSEASDIRDFDPYDRYTVILRLIFRIWYYHRSHHTPFPSIHLLPFATFLGSPIPFRTPDDFLIRHCIPRAQLVAYLSGEWLGWCRSFDRSDDPGIQLRLQGIQFAVSEPHPPYAADIVALISSASGKDRCGPFTLEGTVSIDGEVWLRQRYAEDFYPHPTEIWRYRGFLTPFGIAGPHEQDSSPRFPRGRSAQSRDGFFWIWKKDWTHDWPSDLLKE</sequence>
<name>A0A9P6G608_9PLEO</name>
<dbReference type="PROSITE" id="PS50181">
    <property type="entry name" value="FBOX"/>
    <property type="match status" value="1"/>
</dbReference>
<dbReference type="Proteomes" id="UP000756921">
    <property type="component" value="Unassembled WGS sequence"/>
</dbReference>
<evidence type="ECO:0000313" key="2">
    <source>
        <dbReference type="EMBL" id="KAF9729507.1"/>
    </source>
</evidence>
<keyword evidence="3" id="KW-1185">Reference proteome</keyword>
<dbReference type="InterPro" id="IPR001810">
    <property type="entry name" value="F-box_dom"/>
</dbReference>
<comment type="caution">
    <text evidence="2">The sequence shown here is derived from an EMBL/GenBank/DDBJ whole genome shotgun (WGS) entry which is preliminary data.</text>
</comment>
<dbReference type="AlphaFoldDB" id="A0A9P6G608"/>
<gene>
    <name evidence="2" type="ORF">PMIN01_12371</name>
</gene>
<dbReference type="Pfam" id="PF12937">
    <property type="entry name" value="F-box-like"/>
    <property type="match status" value="1"/>
</dbReference>
<protein>
    <recommendedName>
        <fullName evidence="1">F-box domain-containing protein</fullName>
    </recommendedName>
</protein>
<dbReference type="EMBL" id="WJXW01000016">
    <property type="protein sequence ID" value="KAF9729507.1"/>
    <property type="molecule type" value="Genomic_DNA"/>
</dbReference>
<dbReference type="SUPFAM" id="SSF81383">
    <property type="entry name" value="F-box domain"/>
    <property type="match status" value="1"/>
</dbReference>
<organism evidence="2 3">
    <name type="scientific">Paraphaeosphaeria minitans</name>
    <dbReference type="NCBI Taxonomy" id="565426"/>
    <lineage>
        <taxon>Eukaryota</taxon>
        <taxon>Fungi</taxon>
        <taxon>Dikarya</taxon>
        <taxon>Ascomycota</taxon>
        <taxon>Pezizomycotina</taxon>
        <taxon>Dothideomycetes</taxon>
        <taxon>Pleosporomycetidae</taxon>
        <taxon>Pleosporales</taxon>
        <taxon>Massarineae</taxon>
        <taxon>Didymosphaeriaceae</taxon>
        <taxon>Paraphaeosphaeria</taxon>
    </lineage>
</organism>
<proteinExistence type="predicted"/>
<accession>A0A9P6G608</accession>
<dbReference type="InterPro" id="IPR036047">
    <property type="entry name" value="F-box-like_dom_sf"/>
</dbReference>
<reference evidence="2" key="1">
    <citation type="journal article" date="2020" name="Mol. Plant Microbe Interact.">
        <title>Genome Sequence of the Biocontrol Agent Coniothyrium minitans strain Conio (IMI 134523).</title>
        <authorList>
            <person name="Patel D."/>
            <person name="Shittu T.A."/>
            <person name="Baroncelli R."/>
            <person name="Muthumeenakshi S."/>
            <person name="Osborne T.H."/>
            <person name="Janganan T.K."/>
            <person name="Sreenivasaprasad S."/>
        </authorList>
    </citation>
    <scope>NUCLEOTIDE SEQUENCE</scope>
    <source>
        <strain evidence="2">Conio</strain>
    </source>
</reference>
<dbReference type="OrthoDB" id="3758141at2759"/>
<evidence type="ECO:0000259" key="1">
    <source>
        <dbReference type="PROSITE" id="PS50181"/>
    </source>
</evidence>
<feature type="domain" description="F-box" evidence="1">
    <location>
        <begin position="8"/>
        <end position="54"/>
    </location>
</feature>